<dbReference type="STRING" id="301302.ERS852420_01218"/>
<keyword evidence="4" id="KW-1185">Reference proteome</keyword>
<name>A0A0M6WVT4_9FIRM</name>
<dbReference type="EMBL" id="CVRR01000048">
    <property type="protein sequence ID" value="CRL41715.1"/>
    <property type="molecule type" value="Genomic_DNA"/>
</dbReference>
<reference evidence="4" key="1">
    <citation type="submission" date="2015-05" db="EMBL/GenBank/DDBJ databases">
        <authorList>
            <consortium name="Pathogen Informatics"/>
        </authorList>
    </citation>
    <scope>NUCLEOTIDE SEQUENCE [LARGE SCALE GENOMIC DNA]</scope>
    <source>
        <strain evidence="4">M72</strain>
    </source>
</reference>
<dbReference type="InterPro" id="IPR029062">
    <property type="entry name" value="Class_I_gatase-like"/>
</dbReference>
<organism evidence="3 4">
    <name type="scientific">Roseburia faecis</name>
    <dbReference type="NCBI Taxonomy" id="301302"/>
    <lineage>
        <taxon>Bacteria</taxon>
        <taxon>Bacillati</taxon>
        <taxon>Bacillota</taxon>
        <taxon>Clostridia</taxon>
        <taxon>Lachnospirales</taxon>
        <taxon>Lachnospiraceae</taxon>
        <taxon>Roseburia</taxon>
    </lineage>
</organism>
<evidence type="ECO:0000256" key="2">
    <source>
        <dbReference type="SAM" id="SignalP"/>
    </source>
</evidence>
<protein>
    <submittedName>
        <fullName evidence="3">Uncharacterized protein</fullName>
    </submittedName>
</protein>
<keyword evidence="1" id="KW-1133">Transmembrane helix</keyword>
<sequence>MKIRKKICSLLLVCLAFLGIFCGRANVYADQKQALSATVTLLKQEKDCVVQVEAKNSGADFSGKVRLVFSGTDNSGGCAFEQCLTLPQNGKKQYTMTIPYADVSQTRGNGIVAFVDEKGNVVASEAFASIFGKEKRGIGVGVLSDHYDALGWMSMSGQTYYLHGKDQNVYLTQMDADTLQAQLDELYFLVIDSYDVSSLGKEKIKAIEKWVKNGGWLLIGTGERGKDTLGGFDSSFMEVSCKRVSKVGEENDASKEMQQLGSYSGFTGIDFSQMPVAKLQRNNINASKSEAYPGWVYACGDGAIGVCAISFGEKQMQKASTDLCYGIYDQVAGYSMSYSQYVNDEEWGWSGENAFGVIDHLNTALDFSWLKVLIVVYVIVVGPVLYLLLCKMKKRDWYWLGVPALGIIFIGVVFIGGRNLKLHETRVYSVTAQQADGKSTTGITTYYNAYHSGVKPWKVRLNDNYAYGGSGLSESYSMASSGRVYADRYHYLVEYDRGLSLGVKPQSNFENAYLFAAGTAKGCGSIDTSGLVLTQQKQGGSITNNTSYDFPYLVCVSDDTVMVFSDVKAGETITIDGKSKKPLLSQQISYFDDVYSVLSQDNMNGNTYSYKHKDMAAALYLGLCQIRRQNDVSGTVVVEGVTADYGKTIESRCSEISFGCLYTIAGQEVSHASN</sequence>
<accession>A0A0M6WVT4</accession>
<evidence type="ECO:0000313" key="3">
    <source>
        <dbReference type="EMBL" id="CRL41715.1"/>
    </source>
</evidence>
<keyword evidence="2" id="KW-0732">Signal</keyword>
<feature type="transmembrane region" description="Helical" evidence="1">
    <location>
        <begin position="369"/>
        <end position="390"/>
    </location>
</feature>
<dbReference type="RefSeq" id="WP_055068530.1">
    <property type="nucleotide sequence ID" value="NZ_CP173697.1"/>
</dbReference>
<dbReference type="OrthoDB" id="137965at2"/>
<dbReference type="SUPFAM" id="SSF52317">
    <property type="entry name" value="Class I glutamine amidotransferase-like"/>
    <property type="match status" value="1"/>
</dbReference>
<feature type="transmembrane region" description="Helical" evidence="1">
    <location>
        <begin position="397"/>
        <end position="417"/>
    </location>
</feature>
<feature type="chain" id="PRO_5038661604" evidence="2">
    <location>
        <begin position="26"/>
        <end position="674"/>
    </location>
</feature>
<feature type="signal peptide" evidence="2">
    <location>
        <begin position="1"/>
        <end position="25"/>
    </location>
</feature>
<evidence type="ECO:0000313" key="4">
    <source>
        <dbReference type="Proteomes" id="UP000049979"/>
    </source>
</evidence>
<proteinExistence type="predicted"/>
<keyword evidence="1" id="KW-0812">Transmembrane</keyword>
<dbReference type="AlphaFoldDB" id="A0A0M6WVT4"/>
<gene>
    <name evidence="3" type="ORF">M72_13501</name>
</gene>
<dbReference type="Proteomes" id="UP000049979">
    <property type="component" value="Unassembled WGS sequence"/>
</dbReference>
<evidence type="ECO:0000256" key="1">
    <source>
        <dbReference type="SAM" id="Phobius"/>
    </source>
</evidence>
<keyword evidence="1" id="KW-0472">Membrane</keyword>